<dbReference type="VEuPathDB" id="VectorBase:GPPI024519"/>
<reference evidence="2" key="1">
    <citation type="submission" date="2015-01" db="EMBL/GenBank/DDBJ databases">
        <authorList>
            <person name="Aksoy S."/>
            <person name="Warren W."/>
            <person name="Wilson R.K."/>
        </authorList>
    </citation>
    <scope>NUCLEOTIDE SEQUENCE [LARGE SCALE GENOMIC DNA]</scope>
    <source>
        <strain evidence="2">IAEA</strain>
    </source>
</reference>
<evidence type="ECO:0000313" key="2">
    <source>
        <dbReference type="Proteomes" id="UP000092460"/>
    </source>
</evidence>
<dbReference type="Gene3D" id="3.30.420.10">
    <property type="entry name" value="Ribonuclease H-like superfamily/Ribonuclease H"/>
    <property type="match status" value="1"/>
</dbReference>
<name>A0A1B0BB60_9MUSC</name>
<dbReference type="AlphaFoldDB" id="A0A1B0BB60"/>
<sequence>MTSRICRVNYGSMVGNAIPRECRTCLHGNDGQERASRIPGEPFAQCCVFERVSYGGGSCMFWGGMTMEAKTERVFVTGPNTGHQLSELISKYYIEKNMEEYVRPCLVFIDENFVFMRDDVRPRTAAVVHPFLDKVYMLFATWLEAQISILLSVYETS</sequence>
<accession>A0A1B0BB60</accession>
<dbReference type="EnsemblMetazoa" id="GPPI024519-RA">
    <property type="protein sequence ID" value="GPPI024519-PA"/>
    <property type="gene ID" value="GPPI024519"/>
</dbReference>
<protein>
    <submittedName>
        <fullName evidence="1">Uncharacterized protein</fullName>
    </submittedName>
</protein>
<keyword evidence="2" id="KW-1185">Reference proteome</keyword>
<reference evidence="1" key="2">
    <citation type="submission" date="2020-05" db="UniProtKB">
        <authorList>
            <consortium name="EnsemblMetazoa"/>
        </authorList>
    </citation>
    <scope>IDENTIFICATION</scope>
    <source>
        <strain evidence="1">IAEA</strain>
    </source>
</reference>
<proteinExistence type="predicted"/>
<dbReference type="InterPro" id="IPR036397">
    <property type="entry name" value="RNaseH_sf"/>
</dbReference>
<dbReference type="EMBL" id="JXJN01011306">
    <property type="status" value="NOT_ANNOTATED_CDS"/>
    <property type="molecule type" value="Genomic_DNA"/>
</dbReference>
<dbReference type="GO" id="GO:0003676">
    <property type="term" value="F:nucleic acid binding"/>
    <property type="evidence" value="ECO:0007669"/>
    <property type="project" value="InterPro"/>
</dbReference>
<organism evidence="1 2">
    <name type="scientific">Glossina palpalis gambiensis</name>
    <dbReference type="NCBI Taxonomy" id="67801"/>
    <lineage>
        <taxon>Eukaryota</taxon>
        <taxon>Metazoa</taxon>
        <taxon>Ecdysozoa</taxon>
        <taxon>Arthropoda</taxon>
        <taxon>Hexapoda</taxon>
        <taxon>Insecta</taxon>
        <taxon>Pterygota</taxon>
        <taxon>Neoptera</taxon>
        <taxon>Endopterygota</taxon>
        <taxon>Diptera</taxon>
        <taxon>Brachycera</taxon>
        <taxon>Muscomorpha</taxon>
        <taxon>Hippoboscoidea</taxon>
        <taxon>Glossinidae</taxon>
        <taxon>Glossina</taxon>
    </lineage>
</organism>
<evidence type="ECO:0000313" key="1">
    <source>
        <dbReference type="EnsemblMetazoa" id="GPPI024519-PA"/>
    </source>
</evidence>
<dbReference type="Proteomes" id="UP000092460">
    <property type="component" value="Unassembled WGS sequence"/>
</dbReference>